<dbReference type="KEGG" id="soy:115885798"/>
<dbReference type="Gene3D" id="3.10.100.10">
    <property type="entry name" value="Mannose-Binding Protein A, subunit A"/>
    <property type="match status" value="1"/>
</dbReference>
<dbReference type="Pfam" id="PF00059">
    <property type="entry name" value="Lectin_C"/>
    <property type="match status" value="1"/>
</dbReference>
<organism evidence="3 4">
    <name type="scientific">Sitophilus oryzae</name>
    <name type="common">Rice weevil</name>
    <name type="synonym">Curculio oryzae</name>
    <dbReference type="NCBI Taxonomy" id="7048"/>
    <lineage>
        <taxon>Eukaryota</taxon>
        <taxon>Metazoa</taxon>
        <taxon>Ecdysozoa</taxon>
        <taxon>Arthropoda</taxon>
        <taxon>Hexapoda</taxon>
        <taxon>Insecta</taxon>
        <taxon>Pterygota</taxon>
        <taxon>Neoptera</taxon>
        <taxon>Endopterygota</taxon>
        <taxon>Coleoptera</taxon>
        <taxon>Polyphaga</taxon>
        <taxon>Cucujiformia</taxon>
        <taxon>Curculionidae</taxon>
        <taxon>Dryophthorinae</taxon>
        <taxon>Sitophilus</taxon>
    </lineage>
</organism>
<feature type="chain" id="PRO_5026663589" evidence="1">
    <location>
        <begin position="20"/>
        <end position="163"/>
    </location>
</feature>
<evidence type="ECO:0000256" key="1">
    <source>
        <dbReference type="SAM" id="SignalP"/>
    </source>
</evidence>
<gene>
    <name evidence="4" type="primary">LOC115885798</name>
</gene>
<dbReference type="InterPro" id="IPR050111">
    <property type="entry name" value="C-type_lectin/snaclec_domain"/>
</dbReference>
<dbReference type="SMART" id="SM00034">
    <property type="entry name" value="CLECT"/>
    <property type="match status" value="1"/>
</dbReference>
<evidence type="ECO:0000313" key="4">
    <source>
        <dbReference type="RefSeq" id="XP_030760682.1"/>
    </source>
</evidence>
<dbReference type="RefSeq" id="XP_030760682.1">
    <property type="nucleotide sequence ID" value="XM_030904822.1"/>
</dbReference>
<dbReference type="InterPro" id="IPR016187">
    <property type="entry name" value="CTDL_fold"/>
</dbReference>
<dbReference type="PROSITE" id="PS50041">
    <property type="entry name" value="C_TYPE_LECTIN_2"/>
    <property type="match status" value="1"/>
</dbReference>
<evidence type="ECO:0000259" key="2">
    <source>
        <dbReference type="PROSITE" id="PS50041"/>
    </source>
</evidence>
<keyword evidence="3" id="KW-1185">Reference proteome</keyword>
<accession>A0A6J2YB29</accession>
<dbReference type="InParanoid" id="A0A6J2YB29"/>
<dbReference type="AlphaFoldDB" id="A0A6J2YB29"/>
<proteinExistence type="predicted"/>
<feature type="domain" description="C-type lectin" evidence="2">
    <location>
        <begin position="34"/>
        <end position="157"/>
    </location>
</feature>
<dbReference type="InterPro" id="IPR016186">
    <property type="entry name" value="C-type_lectin-like/link_sf"/>
</dbReference>
<keyword evidence="1" id="KW-0732">Signal</keyword>
<dbReference type="Proteomes" id="UP000504635">
    <property type="component" value="Unplaced"/>
</dbReference>
<dbReference type="InterPro" id="IPR001304">
    <property type="entry name" value="C-type_lectin-like"/>
</dbReference>
<dbReference type="OrthoDB" id="6746664at2759"/>
<sequence>MFYNKIFVLAVYYFAAVNSLIFENNNSSSLNIKYHVSSDEQNWFQALIRCHNAGMELASIRSKTDYDNLDKYLKENGFKGGYWLSATNLGNGNYYWASSGSAVIYSNWLPNQPDNAKLAENKYKGENCIQWGIYNSNPEPSGWNDMHCNYKIRYICQETDVCE</sequence>
<name>A0A6J2YB29_SITOR</name>
<reference evidence="4" key="1">
    <citation type="submission" date="2025-08" db="UniProtKB">
        <authorList>
            <consortium name="RefSeq"/>
        </authorList>
    </citation>
    <scope>IDENTIFICATION</scope>
    <source>
        <tissue evidence="4">Gonads</tissue>
    </source>
</reference>
<dbReference type="SUPFAM" id="SSF56436">
    <property type="entry name" value="C-type lectin-like"/>
    <property type="match status" value="1"/>
</dbReference>
<dbReference type="GeneID" id="115885798"/>
<feature type="signal peptide" evidence="1">
    <location>
        <begin position="1"/>
        <end position="19"/>
    </location>
</feature>
<dbReference type="CDD" id="cd00037">
    <property type="entry name" value="CLECT"/>
    <property type="match status" value="1"/>
</dbReference>
<evidence type="ECO:0000313" key="3">
    <source>
        <dbReference type="Proteomes" id="UP000504635"/>
    </source>
</evidence>
<protein>
    <submittedName>
        <fullName evidence="4">Perlucin-like protein</fullName>
    </submittedName>
</protein>
<dbReference type="PANTHER" id="PTHR22803">
    <property type="entry name" value="MANNOSE, PHOSPHOLIPASE, LECTIN RECEPTOR RELATED"/>
    <property type="match status" value="1"/>
</dbReference>